<organism evidence="2 3">
    <name type="scientific">Dictyobacter aurantiacus</name>
    <dbReference type="NCBI Taxonomy" id="1936993"/>
    <lineage>
        <taxon>Bacteria</taxon>
        <taxon>Bacillati</taxon>
        <taxon>Chloroflexota</taxon>
        <taxon>Ktedonobacteria</taxon>
        <taxon>Ktedonobacterales</taxon>
        <taxon>Dictyobacteraceae</taxon>
        <taxon>Dictyobacter</taxon>
    </lineage>
</organism>
<evidence type="ECO:0000256" key="1">
    <source>
        <dbReference type="SAM" id="MobiDB-lite"/>
    </source>
</evidence>
<comment type="caution">
    <text evidence="2">The sequence shown here is derived from an EMBL/GenBank/DDBJ whole genome shotgun (WGS) entry which is preliminary data.</text>
</comment>
<keyword evidence="3" id="KW-1185">Reference proteome</keyword>
<dbReference type="PANTHER" id="PTHR20883:SF48">
    <property type="entry name" value="ECTOINE DIOXYGENASE"/>
    <property type="match status" value="1"/>
</dbReference>
<evidence type="ECO:0000313" key="3">
    <source>
        <dbReference type="Proteomes" id="UP000287224"/>
    </source>
</evidence>
<dbReference type="PANTHER" id="PTHR20883">
    <property type="entry name" value="PHYTANOYL-COA DIOXYGENASE DOMAIN CONTAINING 1"/>
    <property type="match status" value="1"/>
</dbReference>
<dbReference type="EMBL" id="BIFQ01000001">
    <property type="protein sequence ID" value="GCE07602.1"/>
    <property type="molecule type" value="Genomic_DNA"/>
</dbReference>
<protein>
    <recommendedName>
        <fullName evidence="4">Phytanoyl-CoA dioxygenase</fullName>
    </recommendedName>
</protein>
<gene>
    <name evidence="2" type="ORF">KDAU_49310</name>
</gene>
<dbReference type="Gene3D" id="2.60.120.620">
    <property type="entry name" value="q2cbj1_9rhob like domain"/>
    <property type="match status" value="1"/>
</dbReference>
<dbReference type="GO" id="GO:0005506">
    <property type="term" value="F:iron ion binding"/>
    <property type="evidence" value="ECO:0007669"/>
    <property type="project" value="UniProtKB-ARBA"/>
</dbReference>
<name>A0A401ZLA1_9CHLR</name>
<dbReference type="Pfam" id="PF05721">
    <property type="entry name" value="PhyH"/>
    <property type="match status" value="1"/>
</dbReference>
<reference evidence="3" key="1">
    <citation type="submission" date="2018-12" db="EMBL/GenBank/DDBJ databases">
        <title>Tengunoibacter tsumagoiensis gen. nov., sp. nov., Dictyobacter kobayashii sp. nov., D. alpinus sp. nov., and D. joshuensis sp. nov. and description of Dictyobacteraceae fam. nov. within the order Ktedonobacterales isolated from Tengu-no-mugimeshi.</title>
        <authorList>
            <person name="Wang C.M."/>
            <person name="Zheng Y."/>
            <person name="Sakai Y."/>
            <person name="Toyoda A."/>
            <person name="Minakuchi Y."/>
            <person name="Abe K."/>
            <person name="Yokota A."/>
            <person name="Yabe S."/>
        </authorList>
    </citation>
    <scope>NUCLEOTIDE SEQUENCE [LARGE SCALE GENOMIC DNA]</scope>
    <source>
        <strain evidence="3">S-27</strain>
    </source>
</reference>
<sequence>MTTISQTSPNQPVRHYEHYPIRVQDYVKFREQGFLIVRNLVPQEDVQEMNAHMDRILAGEEHFPGVTPPPADWDPDKKISYYLRVHMLHRVLPIHERFLLHPRILDVLEVLIGPDVLALQSMLFFKQPGQQGQGYHQDSYYIPTFPDTLCGAWLALDRADEENGCLWMTVGSQHEPVYPDSDGQSENGQRDLSDIEPIYNASHTDENANGLTRVARKYPGREVKAEVDPGDVVFFGGHILHRSHANHTKDRSRRAFVGHYCNARSFVPWNSGAPYEGDSANYLHILGRGTTHLPYAQPKFGTPCAANQPPAPRPRRQQAPMSMMGDMDNDLMTLTAHPDEPENHASS</sequence>
<dbReference type="SUPFAM" id="SSF51197">
    <property type="entry name" value="Clavaminate synthase-like"/>
    <property type="match status" value="1"/>
</dbReference>
<proteinExistence type="predicted"/>
<dbReference type="InterPro" id="IPR008775">
    <property type="entry name" value="Phytyl_CoA_dOase-like"/>
</dbReference>
<dbReference type="GO" id="GO:0016706">
    <property type="term" value="F:2-oxoglutarate-dependent dioxygenase activity"/>
    <property type="evidence" value="ECO:0007669"/>
    <property type="project" value="UniProtKB-ARBA"/>
</dbReference>
<dbReference type="AlphaFoldDB" id="A0A401ZLA1"/>
<evidence type="ECO:0000313" key="2">
    <source>
        <dbReference type="EMBL" id="GCE07602.1"/>
    </source>
</evidence>
<feature type="compositionally biased region" description="Basic and acidic residues" evidence="1">
    <location>
        <begin position="337"/>
        <end position="347"/>
    </location>
</feature>
<dbReference type="OrthoDB" id="9773830at2"/>
<evidence type="ECO:0008006" key="4">
    <source>
        <dbReference type="Google" id="ProtNLM"/>
    </source>
</evidence>
<accession>A0A401ZLA1</accession>
<feature type="region of interest" description="Disordered" evidence="1">
    <location>
        <begin position="299"/>
        <end position="347"/>
    </location>
</feature>
<dbReference type="Proteomes" id="UP000287224">
    <property type="component" value="Unassembled WGS sequence"/>
</dbReference>
<dbReference type="RefSeq" id="WP_126598991.1">
    <property type="nucleotide sequence ID" value="NZ_BIFQ01000001.1"/>
</dbReference>